<dbReference type="Proteomes" id="UP000001628">
    <property type="component" value="Unassembled WGS sequence"/>
</dbReference>
<accession>C1G7Z3</accession>
<evidence type="ECO:0000313" key="2">
    <source>
        <dbReference type="Proteomes" id="UP000001628"/>
    </source>
</evidence>
<reference evidence="1 2" key="1">
    <citation type="journal article" date="2011" name="PLoS Genet.">
        <title>Comparative genomic analysis of human fungal pathogens causing paracoccidioidomycosis.</title>
        <authorList>
            <person name="Desjardins C.A."/>
            <person name="Champion M.D."/>
            <person name="Holder J.W."/>
            <person name="Muszewska A."/>
            <person name="Goldberg J."/>
            <person name="Bailao A.M."/>
            <person name="Brigido M.M."/>
            <person name="Ferreira M.E."/>
            <person name="Garcia A.M."/>
            <person name="Grynberg M."/>
            <person name="Gujja S."/>
            <person name="Heiman D.I."/>
            <person name="Henn M.R."/>
            <person name="Kodira C.D."/>
            <person name="Leon-Narvaez H."/>
            <person name="Longo L.V."/>
            <person name="Ma L.J."/>
            <person name="Malavazi I."/>
            <person name="Matsuo A.L."/>
            <person name="Morais F.V."/>
            <person name="Pereira M."/>
            <person name="Rodriguez-Brito S."/>
            <person name="Sakthikumar S."/>
            <person name="Salem-Izacc S.M."/>
            <person name="Sykes S.M."/>
            <person name="Teixeira M.M."/>
            <person name="Vallejo M.C."/>
            <person name="Walter M.E."/>
            <person name="Yandava C."/>
            <person name="Young S."/>
            <person name="Zeng Q."/>
            <person name="Zucker J."/>
            <person name="Felipe M.S."/>
            <person name="Goldman G.H."/>
            <person name="Haas B.J."/>
            <person name="McEwen J.G."/>
            <person name="Nino-Vega G."/>
            <person name="Puccia R."/>
            <person name="San-Blas G."/>
            <person name="Soares C.M."/>
            <person name="Birren B.W."/>
            <person name="Cuomo C.A."/>
        </authorList>
    </citation>
    <scope>NUCLEOTIDE SEQUENCE [LARGE SCALE GENOMIC DNA]</scope>
    <source>
        <strain evidence="1 2">Pb18</strain>
    </source>
</reference>
<dbReference type="EMBL" id="KN275959">
    <property type="protein sequence ID" value="EEH47200.2"/>
    <property type="molecule type" value="Genomic_DNA"/>
</dbReference>
<dbReference type="HOGENOM" id="CLU_1787411_0_0_1"/>
<dbReference type="GeneID" id="22582631"/>
<dbReference type="VEuPathDB" id="FungiDB:PADG_03298"/>
<dbReference type="KEGG" id="pbn:PADG_03298"/>
<evidence type="ECO:0000313" key="1">
    <source>
        <dbReference type="EMBL" id="EEH47200.2"/>
    </source>
</evidence>
<dbReference type="InParanoid" id="C1G7Z3"/>
<keyword evidence="2" id="KW-1185">Reference proteome</keyword>
<dbReference type="RefSeq" id="XP_010758344.1">
    <property type="nucleotide sequence ID" value="XM_010760042.1"/>
</dbReference>
<proteinExistence type="predicted"/>
<organism evidence="1 2">
    <name type="scientific">Paracoccidioides brasiliensis (strain Pb18)</name>
    <dbReference type="NCBI Taxonomy" id="502780"/>
    <lineage>
        <taxon>Eukaryota</taxon>
        <taxon>Fungi</taxon>
        <taxon>Dikarya</taxon>
        <taxon>Ascomycota</taxon>
        <taxon>Pezizomycotina</taxon>
        <taxon>Eurotiomycetes</taxon>
        <taxon>Eurotiomycetidae</taxon>
        <taxon>Onygenales</taxon>
        <taxon>Ajellomycetaceae</taxon>
        <taxon>Paracoccidioides</taxon>
    </lineage>
</organism>
<sequence>MGPMEPIRENTGFLIAQYLLEGRIWRKAIEELIVAMKQPAKLIMDWILAINTRSVWWMCNSGGLSLEFITECSSNPSNRQRGVFGSINVLLGCGGVGSLVDCPINDHITTMFILSSLRSFICQHPTLELRGLSSLHTPGSCSSPQ</sequence>
<protein>
    <submittedName>
        <fullName evidence="1">Uncharacterized protein</fullName>
    </submittedName>
</protein>
<name>C1G7Z3_PARBD</name>
<dbReference type="AlphaFoldDB" id="C1G7Z3"/>
<gene>
    <name evidence="1" type="ORF">PADG_03298</name>
</gene>